<dbReference type="Gene3D" id="3.40.190.10">
    <property type="entry name" value="Periplasmic binding protein-like II"/>
    <property type="match status" value="2"/>
</dbReference>
<feature type="signal peptide" evidence="1">
    <location>
        <begin position="1"/>
        <end position="24"/>
    </location>
</feature>
<evidence type="ECO:0000313" key="3">
    <source>
        <dbReference type="Proteomes" id="UP000013243"/>
    </source>
</evidence>
<keyword evidence="1" id="KW-0732">Signal</keyword>
<feature type="chain" id="PRO_5008518310" evidence="1">
    <location>
        <begin position="25"/>
        <end position="260"/>
    </location>
</feature>
<organism evidence="2 3">
    <name type="scientific">Tritonibacter mobilis F1926</name>
    <dbReference type="NCBI Taxonomy" id="1265309"/>
    <lineage>
        <taxon>Bacteria</taxon>
        <taxon>Pseudomonadati</taxon>
        <taxon>Pseudomonadota</taxon>
        <taxon>Alphaproteobacteria</taxon>
        <taxon>Rhodobacterales</taxon>
        <taxon>Paracoccaceae</taxon>
        <taxon>Tritonibacter</taxon>
    </lineage>
</organism>
<evidence type="ECO:0000313" key="2">
    <source>
        <dbReference type="EMBL" id="ANP40731.1"/>
    </source>
</evidence>
<dbReference type="GeneID" id="28249795"/>
<dbReference type="RefSeq" id="WP_005608624.1">
    <property type="nucleotide sequence ID" value="NZ_CP015230.1"/>
</dbReference>
<gene>
    <name evidence="2" type="ORF">K529_008145</name>
</gene>
<evidence type="ECO:0000256" key="1">
    <source>
        <dbReference type="SAM" id="SignalP"/>
    </source>
</evidence>
<name>A0A1B1A2F5_9RHOB</name>
<proteinExistence type="predicted"/>
<dbReference type="KEGG" id="rmb:K529_008145"/>
<reference evidence="2 3" key="1">
    <citation type="journal article" date="2016" name="ISME J.">
        <title>Global occurrence and heterogeneity of the Roseobacter-clade species Ruegeria mobilis.</title>
        <authorList>
            <person name="Sonnenschein E."/>
            <person name="Gram L."/>
        </authorList>
    </citation>
    <scope>NUCLEOTIDE SEQUENCE [LARGE SCALE GENOMIC DNA]</scope>
    <source>
        <strain evidence="2 3">F1926</strain>
    </source>
</reference>
<dbReference type="STRING" id="1265309.K529_008145"/>
<dbReference type="EMBL" id="CP015230">
    <property type="protein sequence ID" value="ANP40731.1"/>
    <property type="molecule type" value="Genomic_DNA"/>
</dbReference>
<sequence>MYKATYFAAALSLALFQSPAVATADEITILAGDLPPMFNADGSGREAEIISTVMERCGHTVSFEIQPFTRHWKTYANGTGDAVATVPVGMPLGGHQSDVYIQYQNGVSFLTDAGNTYGDLAALAGHSVIAFMGASDILPGLKDAASSFKSYKEVADQIGQSRMIFGKRVDAVVGDGMIFAEYNRQLREQSGDLMFDPNQGVTFQAIFEPSSYGMNFRDAQLAEDFNRCFAEADAEGAIEAINSAWAERYRETLGTQYLGH</sequence>
<dbReference type="SUPFAM" id="SSF53850">
    <property type="entry name" value="Periplasmic binding protein-like II"/>
    <property type="match status" value="1"/>
</dbReference>
<dbReference type="Proteomes" id="UP000013243">
    <property type="component" value="Chromosome"/>
</dbReference>
<dbReference type="OrthoDB" id="6371790at2"/>
<dbReference type="AlphaFoldDB" id="A0A1B1A2F5"/>
<protein>
    <submittedName>
        <fullName evidence="2">ABC transporter substrate-binding protein</fullName>
    </submittedName>
</protein>
<accession>A0A1B1A2F5</accession>